<evidence type="ECO:0000313" key="8">
    <source>
        <dbReference type="EMBL" id="QDT58535.1"/>
    </source>
</evidence>
<dbReference type="PANTHER" id="PTHR11910">
    <property type="entry name" value="ATP SYNTHASE DELTA CHAIN"/>
    <property type="match status" value="1"/>
</dbReference>
<comment type="function">
    <text evidence="7">This protein is part of the stalk that links CF(0) to CF(1). It either transmits conformational changes from CF(0) to CF(1) or is implicated in proton conduction.</text>
</comment>
<accession>A0A517SQW9</accession>
<dbReference type="AlphaFoldDB" id="A0A517SQW9"/>
<evidence type="ECO:0000256" key="7">
    <source>
        <dbReference type="HAMAP-Rule" id="MF_01416"/>
    </source>
</evidence>
<dbReference type="NCBIfam" id="TIGR01145">
    <property type="entry name" value="ATP_synt_delta"/>
    <property type="match status" value="1"/>
</dbReference>
<evidence type="ECO:0000256" key="4">
    <source>
        <dbReference type="ARBA" id="ARBA00023065"/>
    </source>
</evidence>
<evidence type="ECO:0000256" key="6">
    <source>
        <dbReference type="ARBA" id="ARBA00023310"/>
    </source>
</evidence>
<keyword evidence="7" id="KW-0139">CF(1)</keyword>
<keyword evidence="5 7" id="KW-0472">Membrane</keyword>
<name>A0A517SQW9_9BACT</name>
<dbReference type="OrthoDB" id="9802471at2"/>
<dbReference type="Proteomes" id="UP000315003">
    <property type="component" value="Chromosome"/>
</dbReference>
<evidence type="ECO:0000256" key="1">
    <source>
        <dbReference type="ARBA" id="ARBA00004370"/>
    </source>
</evidence>
<keyword evidence="7" id="KW-1003">Cell membrane</keyword>
<gene>
    <name evidence="7 8" type="primary">atpH</name>
    <name evidence="8" type="ORF">SV7mr_10280</name>
</gene>
<dbReference type="HAMAP" id="MF_01416">
    <property type="entry name" value="ATP_synth_delta_bact"/>
    <property type="match status" value="1"/>
</dbReference>
<dbReference type="RefSeq" id="WP_145269761.1">
    <property type="nucleotide sequence ID" value="NZ_CP036272.1"/>
</dbReference>
<dbReference type="InterPro" id="IPR000711">
    <property type="entry name" value="ATPase_OSCP/dsu"/>
</dbReference>
<dbReference type="InterPro" id="IPR020781">
    <property type="entry name" value="ATPase_OSCP/d_CS"/>
</dbReference>
<dbReference type="PRINTS" id="PR00125">
    <property type="entry name" value="ATPASEDELTA"/>
</dbReference>
<proteinExistence type="inferred from homology"/>
<comment type="subcellular location">
    <subcellularLocation>
        <location evidence="7">Cell membrane</location>
        <topology evidence="7">Peripheral membrane protein</topology>
    </subcellularLocation>
    <subcellularLocation>
        <location evidence="1">Membrane</location>
    </subcellularLocation>
</comment>
<keyword evidence="2 7" id="KW-0813">Transport</keyword>
<keyword evidence="9" id="KW-1185">Reference proteome</keyword>
<dbReference type="PROSITE" id="PS00389">
    <property type="entry name" value="ATPASE_DELTA"/>
    <property type="match status" value="1"/>
</dbReference>
<dbReference type="GO" id="GO:0005886">
    <property type="term" value="C:plasma membrane"/>
    <property type="evidence" value="ECO:0007669"/>
    <property type="project" value="UniProtKB-SubCell"/>
</dbReference>
<evidence type="ECO:0000256" key="5">
    <source>
        <dbReference type="ARBA" id="ARBA00023136"/>
    </source>
</evidence>
<dbReference type="GO" id="GO:0045259">
    <property type="term" value="C:proton-transporting ATP synthase complex"/>
    <property type="evidence" value="ECO:0007669"/>
    <property type="project" value="UniProtKB-KW"/>
</dbReference>
<evidence type="ECO:0000256" key="3">
    <source>
        <dbReference type="ARBA" id="ARBA00022781"/>
    </source>
</evidence>
<keyword evidence="3 7" id="KW-0375">Hydrogen ion transport</keyword>
<protein>
    <recommendedName>
        <fullName evidence="7">ATP synthase subunit delta</fullName>
    </recommendedName>
    <alternativeName>
        <fullName evidence="7">ATP synthase F(1) sector subunit delta</fullName>
    </alternativeName>
    <alternativeName>
        <fullName evidence="7">F-type ATPase subunit delta</fullName>
        <shortName evidence="7">F-ATPase subunit delta</shortName>
    </alternativeName>
</protein>
<dbReference type="Pfam" id="PF00213">
    <property type="entry name" value="OSCP"/>
    <property type="match status" value="1"/>
</dbReference>
<dbReference type="Gene3D" id="1.10.520.20">
    <property type="entry name" value="N-terminal domain of the delta subunit of the F1F0-ATP synthase"/>
    <property type="match status" value="1"/>
</dbReference>
<comment type="similarity">
    <text evidence="7">Belongs to the ATPase delta chain family.</text>
</comment>
<dbReference type="GO" id="GO:0046933">
    <property type="term" value="F:proton-transporting ATP synthase activity, rotational mechanism"/>
    <property type="evidence" value="ECO:0007669"/>
    <property type="project" value="UniProtKB-UniRule"/>
</dbReference>
<evidence type="ECO:0000256" key="2">
    <source>
        <dbReference type="ARBA" id="ARBA00022448"/>
    </source>
</evidence>
<dbReference type="InterPro" id="IPR026015">
    <property type="entry name" value="ATP_synth_OSCP/delta_N_sf"/>
</dbReference>
<comment type="function">
    <text evidence="7">F(1)F(0) ATP synthase produces ATP from ADP in the presence of a proton or sodium gradient. F-type ATPases consist of two structural domains, F(1) containing the extramembraneous catalytic core and F(0) containing the membrane proton channel, linked together by a central stalk and a peripheral stalk. During catalysis, ATP synthesis in the catalytic domain of F(1) is coupled via a rotary mechanism of the central stalk subunits to proton translocation.</text>
</comment>
<organism evidence="8 9">
    <name type="scientific">Stieleria bergensis</name>
    <dbReference type="NCBI Taxonomy" id="2528025"/>
    <lineage>
        <taxon>Bacteria</taxon>
        <taxon>Pseudomonadati</taxon>
        <taxon>Planctomycetota</taxon>
        <taxon>Planctomycetia</taxon>
        <taxon>Pirellulales</taxon>
        <taxon>Pirellulaceae</taxon>
        <taxon>Stieleria</taxon>
    </lineage>
</organism>
<dbReference type="SUPFAM" id="SSF47928">
    <property type="entry name" value="N-terminal domain of the delta subunit of the F1F0-ATP synthase"/>
    <property type="match status" value="1"/>
</dbReference>
<keyword evidence="4 7" id="KW-0406">Ion transport</keyword>
<evidence type="ECO:0000313" key="9">
    <source>
        <dbReference type="Proteomes" id="UP000315003"/>
    </source>
</evidence>
<sequence length="209" mass="22282">MDNPDAVKHETVMDTGAEQLGKTYAQALLSAAEKAGKIDLVVDQLVQLVDTVLAENPQLAAAFASPRIEVEEKCSVIDKLFGESLDPLLVTFLKVMAGRERLGFLGAVSSGAIARYDEMAGRVLAKVTSAVALDDASRSSITQTLEKALGKTVRLEESVDESLLGGLVIRVGDTVFDSSVANQLDVAGKRLRSGFSSKLVEHFDQMTAN</sequence>
<keyword evidence="6 7" id="KW-0066">ATP synthesis</keyword>
<dbReference type="EMBL" id="CP036272">
    <property type="protein sequence ID" value="QDT58535.1"/>
    <property type="molecule type" value="Genomic_DNA"/>
</dbReference>
<reference evidence="8 9" key="1">
    <citation type="submission" date="2019-02" db="EMBL/GenBank/DDBJ databases">
        <title>Deep-cultivation of Planctomycetes and their phenomic and genomic characterization uncovers novel biology.</title>
        <authorList>
            <person name="Wiegand S."/>
            <person name="Jogler M."/>
            <person name="Boedeker C."/>
            <person name="Pinto D."/>
            <person name="Vollmers J."/>
            <person name="Rivas-Marin E."/>
            <person name="Kohn T."/>
            <person name="Peeters S.H."/>
            <person name="Heuer A."/>
            <person name="Rast P."/>
            <person name="Oberbeckmann S."/>
            <person name="Bunk B."/>
            <person name="Jeske O."/>
            <person name="Meyerdierks A."/>
            <person name="Storesund J.E."/>
            <person name="Kallscheuer N."/>
            <person name="Luecker S."/>
            <person name="Lage O.M."/>
            <person name="Pohl T."/>
            <person name="Merkel B.J."/>
            <person name="Hornburger P."/>
            <person name="Mueller R.-W."/>
            <person name="Bruemmer F."/>
            <person name="Labrenz M."/>
            <person name="Spormann A.M."/>
            <person name="Op den Camp H."/>
            <person name="Overmann J."/>
            <person name="Amann R."/>
            <person name="Jetten M.S.M."/>
            <person name="Mascher T."/>
            <person name="Medema M.H."/>
            <person name="Devos D.P."/>
            <person name="Kaster A.-K."/>
            <person name="Ovreas L."/>
            <person name="Rohde M."/>
            <person name="Galperin M.Y."/>
            <person name="Jogler C."/>
        </authorList>
    </citation>
    <scope>NUCLEOTIDE SEQUENCE [LARGE SCALE GENOMIC DNA]</scope>
    <source>
        <strain evidence="8 9">SV_7m_r</strain>
    </source>
</reference>